<dbReference type="GO" id="GO:0006261">
    <property type="term" value="P:DNA-templated DNA replication"/>
    <property type="evidence" value="ECO:0007669"/>
    <property type="project" value="TreeGrafter"/>
</dbReference>
<evidence type="ECO:0000256" key="6">
    <source>
        <dbReference type="ARBA" id="ARBA00022840"/>
    </source>
</evidence>
<comment type="catalytic activity">
    <reaction evidence="8">
        <text>DNA(n) + a 2'-deoxyribonucleoside 5'-triphosphate = DNA(n+1) + diphosphate</text>
        <dbReference type="Rhea" id="RHEA:22508"/>
        <dbReference type="Rhea" id="RHEA-COMP:17339"/>
        <dbReference type="Rhea" id="RHEA-COMP:17340"/>
        <dbReference type="ChEBI" id="CHEBI:33019"/>
        <dbReference type="ChEBI" id="CHEBI:61560"/>
        <dbReference type="ChEBI" id="CHEBI:173112"/>
        <dbReference type="EC" id="2.7.7.7"/>
    </reaction>
</comment>
<dbReference type="SUPFAM" id="SSF52540">
    <property type="entry name" value="P-loop containing nucleoside triphosphate hydrolases"/>
    <property type="match status" value="1"/>
</dbReference>
<dbReference type="OrthoDB" id="9810148at2"/>
<dbReference type="GO" id="GO:0003677">
    <property type="term" value="F:DNA binding"/>
    <property type="evidence" value="ECO:0007669"/>
    <property type="project" value="InterPro"/>
</dbReference>
<dbReference type="GO" id="GO:0003887">
    <property type="term" value="F:DNA-directed DNA polymerase activity"/>
    <property type="evidence" value="ECO:0007669"/>
    <property type="project" value="UniProtKB-KW"/>
</dbReference>
<protein>
    <recommendedName>
        <fullName evidence="2">DNA-directed DNA polymerase</fullName>
        <ecNumber evidence="2">2.7.7.7</ecNumber>
    </recommendedName>
</protein>
<keyword evidence="4" id="KW-0547">Nucleotide-binding</keyword>
<name>D4XWM8_9BACT</name>
<dbReference type="SUPFAM" id="SSF48019">
    <property type="entry name" value="post-AAA+ oligomerization domain-like"/>
    <property type="match status" value="1"/>
</dbReference>
<reference evidence="10 11" key="1">
    <citation type="submission" date="2010-03" db="EMBL/GenBank/DDBJ databases">
        <authorList>
            <person name="Glass J.I."/>
            <person name="Benders G.A."/>
            <person name="Durkin A.S."/>
            <person name="Farmerie W.G."/>
            <person name="Hlavinka K."/>
            <person name="Hostetler J."/>
            <person name="Jackson J."/>
            <person name="May M.A."/>
            <person name="Miller R.H."/>
            <person name="Paralanov V."/>
            <person name="Radune D."/>
            <person name="Szczypinski B."/>
            <person name="Brown D.R."/>
        </authorList>
    </citation>
    <scope>NUCLEOTIDE SEQUENCE [LARGE SCALE GENOMIC DNA]</scope>
    <source>
        <strain evidence="10 11">A21JP2</strain>
    </source>
</reference>
<evidence type="ECO:0000256" key="4">
    <source>
        <dbReference type="ARBA" id="ARBA00022741"/>
    </source>
</evidence>
<dbReference type="InterPro" id="IPR045085">
    <property type="entry name" value="HLD_clamp_pol_III_gamma_tau"/>
</dbReference>
<dbReference type="Pfam" id="PF13177">
    <property type="entry name" value="DNA_pol3_delta2"/>
    <property type="match status" value="1"/>
</dbReference>
<dbReference type="eggNOG" id="COG2812">
    <property type="taxonomic scope" value="Bacteria"/>
</dbReference>
<dbReference type="AlphaFoldDB" id="D4XWM8"/>
<dbReference type="InterPro" id="IPR012763">
    <property type="entry name" value="DNA_pol_III_sug/sutau_N"/>
</dbReference>
<comment type="similarity">
    <text evidence="1">Belongs to the DnaX/STICHEL family.</text>
</comment>
<evidence type="ECO:0000259" key="9">
    <source>
        <dbReference type="SMART" id="SM00382"/>
    </source>
</evidence>
<dbReference type="GO" id="GO:0009360">
    <property type="term" value="C:DNA polymerase III complex"/>
    <property type="evidence" value="ECO:0007669"/>
    <property type="project" value="InterPro"/>
</dbReference>
<dbReference type="Gene3D" id="1.20.272.10">
    <property type="match status" value="1"/>
</dbReference>
<keyword evidence="10" id="KW-0808">Transferase</keyword>
<dbReference type="InterPro" id="IPR003593">
    <property type="entry name" value="AAA+_ATPase"/>
</dbReference>
<dbReference type="InterPro" id="IPR001270">
    <property type="entry name" value="ClpA/B"/>
</dbReference>
<keyword evidence="10" id="KW-0548">Nucleotidyltransferase</keyword>
<dbReference type="SMART" id="SM00382">
    <property type="entry name" value="AAA"/>
    <property type="match status" value="1"/>
</dbReference>
<keyword evidence="7" id="KW-0239">DNA-directed DNA polymerase</keyword>
<accession>D4XWM8</accession>
<organism evidence="10 11">
    <name type="scientific">Mycoplasmopsis alligatoris A21JP2</name>
    <dbReference type="NCBI Taxonomy" id="747682"/>
    <lineage>
        <taxon>Bacteria</taxon>
        <taxon>Bacillati</taxon>
        <taxon>Mycoplasmatota</taxon>
        <taxon>Mycoplasmoidales</taxon>
        <taxon>Metamycoplasmataceae</taxon>
        <taxon>Mycoplasmopsis</taxon>
    </lineage>
</organism>
<dbReference type="Pfam" id="PF22608">
    <property type="entry name" value="DNAX_ATPase_lid"/>
    <property type="match status" value="1"/>
</dbReference>
<evidence type="ECO:0000256" key="5">
    <source>
        <dbReference type="ARBA" id="ARBA00022833"/>
    </source>
</evidence>
<evidence type="ECO:0000313" key="10">
    <source>
        <dbReference type="EMBL" id="EFF41328.1"/>
    </source>
</evidence>
<dbReference type="FunFam" id="3.40.50.300:FF:000014">
    <property type="entry name" value="DNA polymerase III subunit gamma/tau"/>
    <property type="match status" value="1"/>
</dbReference>
<evidence type="ECO:0000256" key="2">
    <source>
        <dbReference type="ARBA" id="ARBA00012417"/>
    </source>
</evidence>
<evidence type="ECO:0000313" key="11">
    <source>
        <dbReference type="Proteomes" id="UP000004757"/>
    </source>
</evidence>
<dbReference type="InterPro" id="IPR050238">
    <property type="entry name" value="DNA_Rep/Repair_Clamp_Loader"/>
</dbReference>
<keyword evidence="11" id="KW-1185">Reference proteome</keyword>
<sequence>MSYQALYRKYRPSSFDEVRGQEHIIVTLKNIISSRKIGHAYVFSGPRGVGKTSVARIFANVLNCMHDENITRACDDCFRQIKTSIDVVEMDAASNNGVDEIRDLKEKVEHLPTMGRYKIYIIDEVHMLSKGAFNALLKTLEEPPAHAIFILATTDPQKIPLTILSRAQRFNFRRIPTNILAKTLEDVLEAEAINYEKNAISYIARLAAGGLRDALSIADQAAAYGLGKIRLVDIMYSFGITSNENLIEIINHSYKNNAKEIIQLFAQIRDGGIDPIQFVQGLINVLKDWIILYKTKDASLLEVVQLDLLKTLNITLDYALEYTQNLYNLLKDLTKAVSPYQLIEFGLIKFLNASKEQSTKSAPFANILNTMQSQPASKPVESVYVHQEKPVVSSSFMNSEPLEKTQEVKKPEFNQNVTLDSTPAPLKSTLTKENLFDEEFKIVRTQEIQVKEQLNKEEIKEKTQELFVQSTIQEKAPEKQFFSQTPMDHVSETSQVNLFQVNFAENEIEEQKRKDKMHQVQTKPEEDVDHNDIVANGTTLIKEFFSNDITQNETEKFLSKKEEKSQFSTAEVRIKNSDQIMSQVENAIHNTTELTIDNNEINADEDDLTKDVTTTQEVDISAYSDSNPVYNTQEIDLSKVTKNEYDEGPKNSLFGYGTEEVDIKPAEVVLEYSDIHTVDEILNALCLSKQEVIRLYQGYNDTASYTSMDNEALIKQISLLGDVKILCANKNFLVIYKQSLPQLKEIQDKRNTQWLQEYFKEFYGGPRTIITVSKELYKEAVAKYKELRASGHVFESKDIGLPVLEKESSEQEDLQKIFGSNISFIKK</sequence>
<dbReference type="PANTHER" id="PTHR11669:SF0">
    <property type="entry name" value="PROTEIN STICHEL-LIKE 2"/>
    <property type="match status" value="1"/>
</dbReference>
<dbReference type="GO" id="GO:0005524">
    <property type="term" value="F:ATP binding"/>
    <property type="evidence" value="ECO:0007669"/>
    <property type="project" value="UniProtKB-KW"/>
</dbReference>
<dbReference type="GO" id="GO:0046872">
    <property type="term" value="F:metal ion binding"/>
    <property type="evidence" value="ECO:0007669"/>
    <property type="project" value="UniProtKB-KW"/>
</dbReference>
<keyword evidence="3" id="KW-0479">Metal-binding</keyword>
<dbReference type="PANTHER" id="PTHR11669">
    <property type="entry name" value="REPLICATION FACTOR C / DNA POLYMERASE III GAMMA-TAU SUBUNIT"/>
    <property type="match status" value="1"/>
</dbReference>
<dbReference type="Proteomes" id="UP000004757">
    <property type="component" value="Unassembled WGS sequence"/>
</dbReference>
<dbReference type="Gene3D" id="3.40.50.300">
    <property type="entry name" value="P-loop containing nucleotide triphosphate hydrolases"/>
    <property type="match status" value="1"/>
</dbReference>
<feature type="domain" description="AAA+ ATPase" evidence="9">
    <location>
        <begin position="37"/>
        <end position="180"/>
    </location>
</feature>
<evidence type="ECO:0000256" key="7">
    <source>
        <dbReference type="ARBA" id="ARBA00022932"/>
    </source>
</evidence>
<evidence type="ECO:0000256" key="1">
    <source>
        <dbReference type="ARBA" id="ARBA00006360"/>
    </source>
</evidence>
<evidence type="ECO:0000256" key="8">
    <source>
        <dbReference type="ARBA" id="ARBA00049244"/>
    </source>
</evidence>
<dbReference type="InterPro" id="IPR008921">
    <property type="entry name" value="DNA_pol3_clamp-load_cplx_C"/>
</dbReference>
<dbReference type="RefSeq" id="WP_005683964.1">
    <property type="nucleotide sequence ID" value="NZ_ADNC01000027.1"/>
</dbReference>
<dbReference type="InterPro" id="IPR027417">
    <property type="entry name" value="P-loop_NTPase"/>
</dbReference>
<dbReference type="PRINTS" id="PR00300">
    <property type="entry name" value="CLPPROTEASEA"/>
</dbReference>
<dbReference type="NCBIfam" id="NF004046">
    <property type="entry name" value="PRK05563.1"/>
    <property type="match status" value="1"/>
</dbReference>
<evidence type="ECO:0000256" key="3">
    <source>
        <dbReference type="ARBA" id="ARBA00022723"/>
    </source>
</evidence>
<dbReference type="EMBL" id="ADNC01000027">
    <property type="protein sequence ID" value="EFF41328.1"/>
    <property type="molecule type" value="Genomic_DNA"/>
</dbReference>
<comment type="caution">
    <text evidence="10">The sequence shown here is derived from an EMBL/GenBank/DDBJ whole genome shotgun (WGS) entry which is preliminary data.</text>
</comment>
<dbReference type="NCBIfam" id="TIGR02397">
    <property type="entry name" value="dnaX_nterm"/>
    <property type="match status" value="1"/>
</dbReference>
<dbReference type="STRING" id="747682.MALL_0400"/>
<dbReference type="EC" id="2.7.7.7" evidence="2"/>
<dbReference type="Gene3D" id="1.10.8.60">
    <property type="match status" value="1"/>
</dbReference>
<gene>
    <name evidence="10" type="primary">dnaX</name>
    <name evidence="10" type="ORF">MALL_0400</name>
</gene>
<keyword evidence="6" id="KW-0067">ATP-binding</keyword>
<proteinExistence type="inferred from homology"/>
<keyword evidence="5" id="KW-0862">Zinc</keyword>
<dbReference type="CDD" id="cd00009">
    <property type="entry name" value="AAA"/>
    <property type="match status" value="1"/>
</dbReference>